<sequence length="295" mass="33096">MLVVPVTELPLKTVSDSCGNREMDESYAKAYERAMETLTRLESRQAEKTIASAEERHVNIPAPFSPFKCRGSEGCFTQHGGPKRSFVELSDANRVNLPGHNNWFQSSPQYSYGDKWKKTTFGSQSNVKWGSKGTSRESFMFNQEDVASSLPSEATSEVLLTQPRRCPWSFGNKKKKDSVHDVHRKLIFEQVNAENCHLESSNAANCIKATQAPSEVDDGVKKHNSDTTDSVKSTEAVELISGDSEVNHEIQSQLKSPRGTDYQDFFTWTGKKSWADIAEEEEQDLLNGRSTFQLI</sequence>
<protein>
    <submittedName>
        <fullName evidence="1">Uncharacterized protein</fullName>
    </submittedName>
</protein>
<evidence type="ECO:0000313" key="2">
    <source>
        <dbReference type="Proteomes" id="UP001237642"/>
    </source>
</evidence>
<evidence type="ECO:0000313" key="1">
    <source>
        <dbReference type="EMBL" id="KAK1358355.1"/>
    </source>
</evidence>
<dbReference type="Proteomes" id="UP001237642">
    <property type="component" value="Unassembled WGS sequence"/>
</dbReference>
<dbReference type="AlphaFoldDB" id="A0AAD8GZX1"/>
<accession>A0AAD8GZX1</accession>
<proteinExistence type="predicted"/>
<comment type="caution">
    <text evidence="1">The sequence shown here is derived from an EMBL/GenBank/DDBJ whole genome shotgun (WGS) entry which is preliminary data.</text>
</comment>
<dbReference type="EMBL" id="JAUIZM010000011">
    <property type="protein sequence ID" value="KAK1358355.1"/>
    <property type="molecule type" value="Genomic_DNA"/>
</dbReference>
<organism evidence="1 2">
    <name type="scientific">Heracleum sosnowskyi</name>
    <dbReference type="NCBI Taxonomy" id="360622"/>
    <lineage>
        <taxon>Eukaryota</taxon>
        <taxon>Viridiplantae</taxon>
        <taxon>Streptophyta</taxon>
        <taxon>Embryophyta</taxon>
        <taxon>Tracheophyta</taxon>
        <taxon>Spermatophyta</taxon>
        <taxon>Magnoliopsida</taxon>
        <taxon>eudicotyledons</taxon>
        <taxon>Gunneridae</taxon>
        <taxon>Pentapetalae</taxon>
        <taxon>asterids</taxon>
        <taxon>campanulids</taxon>
        <taxon>Apiales</taxon>
        <taxon>Apiaceae</taxon>
        <taxon>Apioideae</taxon>
        <taxon>apioid superclade</taxon>
        <taxon>Tordylieae</taxon>
        <taxon>Tordyliinae</taxon>
        <taxon>Heracleum</taxon>
    </lineage>
</organism>
<reference evidence="1" key="1">
    <citation type="submission" date="2023-02" db="EMBL/GenBank/DDBJ databases">
        <title>Genome of toxic invasive species Heracleum sosnowskyi carries increased number of genes despite the absence of recent whole-genome duplications.</title>
        <authorList>
            <person name="Schelkunov M."/>
            <person name="Shtratnikova V."/>
            <person name="Makarenko M."/>
            <person name="Klepikova A."/>
            <person name="Omelchenko D."/>
            <person name="Novikova G."/>
            <person name="Obukhova E."/>
            <person name="Bogdanov V."/>
            <person name="Penin A."/>
            <person name="Logacheva M."/>
        </authorList>
    </citation>
    <scope>NUCLEOTIDE SEQUENCE</scope>
    <source>
        <strain evidence="1">Hsosn_3</strain>
        <tissue evidence="1">Leaf</tissue>
    </source>
</reference>
<gene>
    <name evidence="1" type="ORF">POM88_051611</name>
</gene>
<keyword evidence="2" id="KW-1185">Reference proteome</keyword>
<name>A0AAD8GZX1_9APIA</name>
<reference evidence="1" key="2">
    <citation type="submission" date="2023-05" db="EMBL/GenBank/DDBJ databases">
        <authorList>
            <person name="Schelkunov M.I."/>
        </authorList>
    </citation>
    <scope>NUCLEOTIDE SEQUENCE</scope>
    <source>
        <strain evidence="1">Hsosn_3</strain>
        <tissue evidence="1">Leaf</tissue>
    </source>
</reference>